<evidence type="ECO:0000259" key="2">
    <source>
        <dbReference type="Pfam" id="PF08349"/>
    </source>
</evidence>
<feature type="region of interest" description="Disordered" evidence="1">
    <location>
        <begin position="1"/>
        <end position="32"/>
    </location>
</feature>
<sequence>METEQSVDQSDLSPSLLSWPVDDESSPGAQRNLASRPLLGISACLMGDNVRYNGGHKRSRYCAEVLSRYFEFRSVCPEVAIGLAVPRPTIRTVESSGTIKVIASDNPELDYTQKLRQLADSLHPKVQLLSGFIFMQKSPSCGVGSSKLYNEKNHPATKTDGVFASAVMAAFPLLPVTEAGQLNDAGIRENFILQVYAYHQWRYGVMANLSKVALQSFHHRFKWHLNTHNSAVARELGQLLAKCTDSSLASVSEQYISKFMLAMKKPVTRKRQARHLIEWLRYLKKMLNPNETTELRALIEHYREGIVPLVVPMTLVRFLVKKYGSDADLALLEPYPFDLGLQNGI</sequence>
<organism evidence="3 4">
    <name type="scientific">Oleiphilus messinensis</name>
    <dbReference type="NCBI Taxonomy" id="141451"/>
    <lineage>
        <taxon>Bacteria</taxon>
        <taxon>Pseudomonadati</taxon>
        <taxon>Pseudomonadota</taxon>
        <taxon>Gammaproteobacteria</taxon>
        <taxon>Oceanospirillales</taxon>
        <taxon>Oleiphilaceae</taxon>
        <taxon>Oleiphilus</taxon>
    </lineage>
</organism>
<name>A0A1Y0I522_9GAMM</name>
<dbReference type="KEGG" id="ome:OLMES_1434"/>
<evidence type="ECO:0000313" key="4">
    <source>
        <dbReference type="Proteomes" id="UP000196027"/>
    </source>
</evidence>
<keyword evidence="4" id="KW-1185">Reference proteome</keyword>
<dbReference type="AlphaFoldDB" id="A0A1Y0I522"/>
<dbReference type="InterPro" id="IPR013560">
    <property type="entry name" value="DUF1722"/>
</dbReference>
<dbReference type="OrthoDB" id="495783at2"/>
<dbReference type="PANTHER" id="PTHR30087">
    <property type="entry name" value="INNER MEMBRANE PROTEIN"/>
    <property type="match status" value="1"/>
</dbReference>
<evidence type="ECO:0000256" key="1">
    <source>
        <dbReference type="SAM" id="MobiDB-lite"/>
    </source>
</evidence>
<proteinExistence type="predicted"/>
<dbReference type="Pfam" id="PF08349">
    <property type="entry name" value="DUF1722"/>
    <property type="match status" value="1"/>
</dbReference>
<accession>A0A1Y0I522</accession>
<feature type="compositionally biased region" description="Polar residues" evidence="1">
    <location>
        <begin position="1"/>
        <end position="16"/>
    </location>
</feature>
<protein>
    <recommendedName>
        <fullName evidence="2">DUF1722 domain-containing protein</fullName>
    </recommendedName>
</protein>
<dbReference type="PANTHER" id="PTHR30087:SF0">
    <property type="entry name" value="INNER MEMBRANE PROTEIN"/>
    <property type="match status" value="1"/>
</dbReference>
<dbReference type="RefSeq" id="WP_087460610.1">
    <property type="nucleotide sequence ID" value="NZ_CP021425.1"/>
</dbReference>
<dbReference type="InterPro" id="IPR007553">
    <property type="entry name" value="2-thiour_desulf"/>
</dbReference>
<gene>
    <name evidence="3" type="ORF">OLMES_1434</name>
</gene>
<reference evidence="3 4" key="1">
    <citation type="submission" date="2017-05" db="EMBL/GenBank/DDBJ databases">
        <title>Genomic insights into alkan degradation activity of Oleiphilus messinensis.</title>
        <authorList>
            <person name="Kozyavkin S.A."/>
            <person name="Slesarev A.I."/>
            <person name="Golyshin P.N."/>
            <person name="Korzhenkov A."/>
            <person name="Golyshina O.N."/>
            <person name="Toshchakov S.V."/>
        </authorList>
    </citation>
    <scope>NUCLEOTIDE SEQUENCE [LARGE SCALE GENOMIC DNA]</scope>
    <source>
        <strain evidence="3 4">ME102</strain>
    </source>
</reference>
<dbReference type="Pfam" id="PF04463">
    <property type="entry name" value="2-thiour_desulf"/>
    <property type="match status" value="1"/>
</dbReference>
<dbReference type="Proteomes" id="UP000196027">
    <property type="component" value="Chromosome"/>
</dbReference>
<dbReference type="EMBL" id="CP021425">
    <property type="protein sequence ID" value="ARU55511.1"/>
    <property type="molecule type" value="Genomic_DNA"/>
</dbReference>
<evidence type="ECO:0000313" key="3">
    <source>
        <dbReference type="EMBL" id="ARU55511.1"/>
    </source>
</evidence>
<feature type="domain" description="DUF1722" evidence="2">
    <location>
        <begin position="222"/>
        <end position="336"/>
    </location>
</feature>